<dbReference type="SFLD" id="SFLDG01140">
    <property type="entry name" value="C2.B:_Phosphomannomutase_and_P"/>
    <property type="match status" value="1"/>
</dbReference>
<dbReference type="Gene3D" id="3.30.1240.10">
    <property type="match status" value="1"/>
</dbReference>
<name>A0A1C3ZLX8_9GAMM</name>
<organism evidence="1 2">
    <name type="scientific">Gilliamella intestini</name>
    <dbReference type="NCBI Taxonomy" id="1798183"/>
    <lineage>
        <taxon>Bacteria</taxon>
        <taxon>Pseudomonadati</taxon>
        <taxon>Pseudomonadota</taxon>
        <taxon>Gammaproteobacteria</taxon>
        <taxon>Orbales</taxon>
        <taxon>Orbaceae</taxon>
        <taxon>Gilliamella</taxon>
    </lineage>
</organism>
<proteinExistence type="predicted"/>
<protein>
    <recommendedName>
        <fullName evidence="3">Cof subfamily of IIB subfamily of haloacid dehalogenase superfamily/HAD-superfamily hydrolase, subfamily IIB</fullName>
    </recommendedName>
</protein>
<dbReference type="Pfam" id="PF08282">
    <property type="entry name" value="Hydrolase_3"/>
    <property type="match status" value="1"/>
</dbReference>
<dbReference type="STRING" id="1798183.GA0061080_100569"/>
<dbReference type="InterPro" id="IPR023214">
    <property type="entry name" value="HAD_sf"/>
</dbReference>
<dbReference type="InterPro" id="IPR036412">
    <property type="entry name" value="HAD-like_sf"/>
</dbReference>
<gene>
    <name evidence="1" type="ORF">GA0061080_100569</name>
</gene>
<dbReference type="NCBIfam" id="TIGR00099">
    <property type="entry name" value="Cof-subfamily"/>
    <property type="match status" value="1"/>
</dbReference>
<keyword evidence="2" id="KW-1185">Reference proteome</keyword>
<evidence type="ECO:0000313" key="2">
    <source>
        <dbReference type="Proteomes" id="UP000199698"/>
    </source>
</evidence>
<dbReference type="EMBL" id="FMBA01000005">
    <property type="protein sequence ID" value="SCB83389.1"/>
    <property type="molecule type" value="Genomic_DNA"/>
</dbReference>
<dbReference type="SUPFAM" id="SSF56784">
    <property type="entry name" value="HAD-like"/>
    <property type="match status" value="1"/>
</dbReference>
<dbReference type="PROSITE" id="PS01229">
    <property type="entry name" value="COF_2"/>
    <property type="match status" value="1"/>
</dbReference>
<reference evidence="2" key="1">
    <citation type="submission" date="2016-08" db="EMBL/GenBank/DDBJ databases">
        <authorList>
            <person name="Varghese N."/>
            <person name="Submissions Spin"/>
        </authorList>
    </citation>
    <scope>NUCLEOTIDE SEQUENCE [LARGE SCALE GENOMIC DNA]</scope>
    <source>
        <strain evidence="2">R-53144</strain>
    </source>
</reference>
<evidence type="ECO:0008006" key="3">
    <source>
        <dbReference type="Google" id="ProtNLM"/>
    </source>
</evidence>
<dbReference type="PANTHER" id="PTHR10000">
    <property type="entry name" value="PHOSPHOSERINE PHOSPHATASE"/>
    <property type="match status" value="1"/>
</dbReference>
<dbReference type="NCBIfam" id="TIGR01484">
    <property type="entry name" value="HAD-SF-IIB"/>
    <property type="match status" value="1"/>
</dbReference>
<sequence length="259" mass="29200">MSHKPEAIVFFDLDGTLFNSQVDVLSSSLEAIEKLKQNNIIPMIATGRTPCEVVDLMRKTQIDSIIGMNGQVVLYKGEKVFTNNIDKDVIVRIHQYSKQEMNIPLSFYNDEMMCISEYSQPAEKFYNYLKQPVPSVDDQVYLKSPIQMILLLCESGEALYRDVFPELTFIRNTPYCVDVFNHGGSKGYGITQLLKNKGFTDVPTYAFGDGMNDFEMFLTVDHPIAMGNAVDELKAQAEFVTDTNNNDGIAKALQKFGLI</sequence>
<dbReference type="RefSeq" id="WP_091120425.1">
    <property type="nucleotide sequence ID" value="NZ_FMBA01000005.1"/>
</dbReference>
<dbReference type="PANTHER" id="PTHR10000:SF25">
    <property type="entry name" value="PHOSPHATASE YKRA-RELATED"/>
    <property type="match status" value="1"/>
</dbReference>
<dbReference type="GO" id="GO:0000287">
    <property type="term" value="F:magnesium ion binding"/>
    <property type="evidence" value="ECO:0007669"/>
    <property type="project" value="TreeGrafter"/>
</dbReference>
<dbReference type="InterPro" id="IPR006379">
    <property type="entry name" value="HAD-SF_hydro_IIB"/>
</dbReference>
<dbReference type="Gene3D" id="3.40.50.1000">
    <property type="entry name" value="HAD superfamily/HAD-like"/>
    <property type="match status" value="1"/>
</dbReference>
<dbReference type="InterPro" id="IPR000150">
    <property type="entry name" value="Cof"/>
</dbReference>
<dbReference type="AlphaFoldDB" id="A0A1C3ZLX8"/>
<dbReference type="SFLD" id="SFLDS00003">
    <property type="entry name" value="Haloacid_Dehalogenase"/>
    <property type="match status" value="1"/>
</dbReference>
<dbReference type="Proteomes" id="UP000199698">
    <property type="component" value="Unassembled WGS sequence"/>
</dbReference>
<evidence type="ECO:0000313" key="1">
    <source>
        <dbReference type="EMBL" id="SCB83389.1"/>
    </source>
</evidence>
<dbReference type="GO" id="GO:0005829">
    <property type="term" value="C:cytosol"/>
    <property type="evidence" value="ECO:0007669"/>
    <property type="project" value="TreeGrafter"/>
</dbReference>
<dbReference type="GO" id="GO:0016791">
    <property type="term" value="F:phosphatase activity"/>
    <property type="evidence" value="ECO:0007669"/>
    <property type="project" value="TreeGrafter"/>
</dbReference>
<dbReference type="OrthoDB" id="3180855at2"/>
<accession>A0A1C3ZLX8</accession>